<dbReference type="OrthoDB" id="9797740at2"/>
<comment type="subcellular location">
    <subcellularLocation>
        <location evidence="1">Cell membrane</location>
        <topology evidence="1">Multi-pass membrane protein</topology>
    </subcellularLocation>
</comment>
<dbReference type="PROSITE" id="PS50850">
    <property type="entry name" value="MFS"/>
    <property type="match status" value="1"/>
</dbReference>
<name>A0A1X6WJQ2_9ENTE</name>
<dbReference type="InterPro" id="IPR036259">
    <property type="entry name" value="MFS_trans_sf"/>
</dbReference>
<evidence type="ECO:0000256" key="6">
    <source>
        <dbReference type="SAM" id="Phobius"/>
    </source>
</evidence>
<proteinExistence type="predicted"/>
<evidence type="ECO:0000256" key="2">
    <source>
        <dbReference type="ARBA" id="ARBA00022448"/>
    </source>
</evidence>
<dbReference type="PANTHER" id="PTHR23523:SF2">
    <property type="entry name" value="2-NITROIMIDAZOLE TRANSPORTER"/>
    <property type="match status" value="1"/>
</dbReference>
<dbReference type="PANTHER" id="PTHR23523">
    <property type="match status" value="1"/>
</dbReference>
<dbReference type="InterPro" id="IPR052524">
    <property type="entry name" value="MFS_Cyanate_Porter"/>
</dbReference>
<feature type="transmembrane region" description="Helical" evidence="6">
    <location>
        <begin position="296"/>
        <end position="318"/>
    </location>
</feature>
<evidence type="ECO:0000256" key="4">
    <source>
        <dbReference type="ARBA" id="ARBA00022989"/>
    </source>
</evidence>
<feature type="transmembrane region" description="Helical" evidence="6">
    <location>
        <begin position="160"/>
        <end position="180"/>
    </location>
</feature>
<evidence type="ECO:0000259" key="7">
    <source>
        <dbReference type="PROSITE" id="PS50850"/>
    </source>
</evidence>
<feature type="transmembrane region" description="Helical" evidence="6">
    <location>
        <begin position="360"/>
        <end position="379"/>
    </location>
</feature>
<dbReference type="SUPFAM" id="SSF103473">
    <property type="entry name" value="MFS general substrate transporter"/>
    <property type="match status" value="1"/>
</dbReference>
<dbReference type="EMBL" id="FWFD01000003">
    <property type="protein sequence ID" value="SLM84521.1"/>
    <property type="molecule type" value="Genomic_DNA"/>
</dbReference>
<keyword evidence="4 6" id="KW-1133">Transmembrane helix</keyword>
<feature type="transmembrane region" description="Helical" evidence="6">
    <location>
        <begin position="206"/>
        <end position="230"/>
    </location>
</feature>
<organism evidence="8 9">
    <name type="scientific">Vagococcus fluvialis bH819</name>
    <dbReference type="NCBI Taxonomy" id="1255619"/>
    <lineage>
        <taxon>Bacteria</taxon>
        <taxon>Bacillati</taxon>
        <taxon>Bacillota</taxon>
        <taxon>Bacilli</taxon>
        <taxon>Lactobacillales</taxon>
        <taxon>Enterococcaceae</taxon>
        <taxon>Vagococcus</taxon>
    </lineage>
</organism>
<keyword evidence="9" id="KW-1185">Reference proteome</keyword>
<keyword evidence="5 6" id="KW-0472">Membrane</keyword>
<dbReference type="GO" id="GO:0022857">
    <property type="term" value="F:transmembrane transporter activity"/>
    <property type="evidence" value="ECO:0007669"/>
    <property type="project" value="InterPro"/>
</dbReference>
<evidence type="ECO:0000256" key="5">
    <source>
        <dbReference type="ARBA" id="ARBA00023136"/>
    </source>
</evidence>
<sequence length="388" mass="41503">MKKKIDYILLLGIILVATNLRAPITSVGPLSGLISKELSLSGAQAGLITTIPLLSFALISPLAPKFAKRFGMERTIFASLILLIIGMSIRYVPSIPTLFLGTMVLGCAIAVSNVLLPGLVKKEFYQQGGLVTGLYSVSMSLSGAIASGVSIPLVNNFGLSWNQALSLWALLACVAFLGWLPQVKKKQVIATTQHTETEVNLWKSPLAWSVTLFMGIQSLIFYVLVAWLPTMLISQGMPTGKAGGMLSLLQVTLLPVSFIMPMVIEKRDNQRSLAVLSFVLFFLGIGGLMFTQTLIIGASVIGIGIAGGVAFSLSMMFFNLRTSSAGEASELSGMAQSVGYLLAATGPFLFGLLHDTTNNWHVPLYLLLGFTVVLLFVGLKAGKREVVK</sequence>
<feature type="transmembrane region" description="Helical" evidence="6">
    <location>
        <begin position="45"/>
        <end position="63"/>
    </location>
</feature>
<keyword evidence="3 6" id="KW-0812">Transmembrane</keyword>
<dbReference type="RefSeq" id="WP_086950185.1">
    <property type="nucleotide sequence ID" value="NZ_FWFD01000003.1"/>
</dbReference>
<dbReference type="InterPro" id="IPR020846">
    <property type="entry name" value="MFS_dom"/>
</dbReference>
<evidence type="ECO:0000256" key="3">
    <source>
        <dbReference type="ARBA" id="ARBA00022692"/>
    </source>
</evidence>
<evidence type="ECO:0000313" key="8">
    <source>
        <dbReference type="EMBL" id="SLM84521.1"/>
    </source>
</evidence>
<dbReference type="GO" id="GO:0005886">
    <property type="term" value="C:plasma membrane"/>
    <property type="evidence" value="ECO:0007669"/>
    <property type="project" value="UniProtKB-SubCell"/>
</dbReference>
<accession>A0A1X6WJQ2</accession>
<feature type="transmembrane region" description="Helical" evidence="6">
    <location>
        <begin position="132"/>
        <end position="154"/>
    </location>
</feature>
<dbReference type="Proteomes" id="UP000195918">
    <property type="component" value="Unassembled WGS sequence"/>
</dbReference>
<dbReference type="CDD" id="cd17339">
    <property type="entry name" value="MFS_NIMT_CynX_like"/>
    <property type="match status" value="1"/>
</dbReference>
<feature type="transmembrane region" description="Helical" evidence="6">
    <location>
        <begin position="272"/>
        <end position="290"/>
    </location>
</feature>
<feature type="transmembrane region" description="Helical" evidence="6">
    <location>
        <begin position="75"/>
        <end position="92"/>
    </location>
</feature>
<reference evidence="9" key="1">
    <citation type="submission" date="2017-02" db="EMBL/GenBank/DDBJ databases">
        <authorList>
            <person name="Dridi B."/>
        </authorList>
    </citation>
    <scope>NUCLEOTIDE SEQUENCE [LARGE SCALE GENOMIC DNA]</scope>
    <source>
        <strain evidence="9">bH819</strain>
    </source>
</reference>
<feature type="transmembrane region" description="Helical" evidence="6">
    <location>
        <begin position="98"/>
        <end position="120"/>
    </location>
</feature>
<keyword evidence="2" id="KW-0813">Transport</keyword>
<evidence type="ECO:0000313" key="9">
    <source>
        <dbReference type="Proteomes" id="UP000195918"/>
    </source>
</evidence>
<dbReference type="AlphaFoldDB" id="A0A1X6WJQ2"/>
<protein>
    <submittedName>
        <fullName evidence="8">Cyanate permease</fullName>
    </submittedName>
</protein>
<feature type="transmembrane region" description="Helical" evidence="6">
    <location>
        <begin position="242"/>
        <end position="260"/>
    </location>
</feature>
<dbReference type="Gene3D" id="1.20.1250.20">
    <property type="entry name" value="MFS general substrate transporter like domains"/>
    <property type="match status" value="2"/>
</dbReference>
<feature type="domain" description="Major facilitator superfamily (MFS) profile" evidence="7">
    <location>
        <begin position="5"/>
        <end position="386"/>
    </location>
</feature>
<feature type="transmembrane region" description="Helical" evidence="6">
    <location>
        <begin position="338"/>
        <end position="354"/>
    </location>
</feature>
<dbReference type="Pfam" id="PF07690">
    <property type="entry name" value="MFS_1"/>
    <property type="match status" value="1"/>
</dbReference>
<gene>
    <name evidence="8" type="ORF">FM121_00415</name>
</gene>
<evidence type="ECO:0000256" key="1">
    <source>
        <dbReference type="ARBA" id="ARBA00004651"/>
    </source>
</evidence>
<dbReference type="InterPro" id="IPR011701">
    <property type="entry name" value="MFS"/>
</dbReference>